<dbReference type="CDD" id="cd00075">
    <property type="entry name" value="HATPase"/>
    <property type="match status" value="1"/>
</dbReference>
<dbReference type="InterPro" id="IPR036890">
    <property type="entry name" value="HATPase_C_sf"/>
</dbReference>
<evidence type="ECO:0000259" key="7">
    <source>
        <dbReference type="PROSITE" id="PS50109"/>
    </source>
</evidence>
<keyword evidence="4 8" id="KW-0808">Transferase</keyword>
<evidence type="ECO:0000256" key="4">
    <source>
        <dbReference type="ARBA" id="ARBA00022777"/>
    </source>
</evidence>
<keyword evidence="3" id="KW-0597">Phosphoprotein</keyword>
<keyword evidence="5" id="KW-0902">Two-component regulatory system</keyword>
<dbReference type="PANTHER" id="PTHR43547:SF2">
    <property type="entry name" value="HYBRID SIGNAL TRANSDUCTION HISTIDINE KINASE C"/>
    <property type="match status" value="1"/>
</dbReference>
<feature type="domain" description="Histidine kinase" evidence="7">
    <location>
        <begin position="1"/>
        <end position="87"/>
    </location>
</feature>
<dbReference type="InterPro" id="IPR004358">
    <property type="entry name" value="Sig_transdc_His_kin-like_C"/>
</dbReference>
<evidence type="ECO:0000313" key="8">
    <source>
        <dbReference type="EMBL" id="CCH75505.1"/>
    </source>
</evidence>
<accession>W6K2X8</accession>
<dbReference type="EMBL" id="CAJA01000503">
    <property type="protein sequence ID" value="CCH75505.1"/>
    <property type="molecule type" value="Genomic_DNA"/>
</dbReference>
<evidence type="ECO:0000256" key="5">
    <source>
        <dbReference type="ARBA" id="ARBA00023012"/>
    </source>
</evidence>
<dbReference type="PANTHER" id="PTHR43547">
    <property type="entry name" value="TWO-COMPONENT HISTIDINE KINASE"/>
    <property type="match status" value="1"/>
</dbReference>
<name>W6K2X8_9MICO</name>
<gene>
    <name evidence="8" type="ORF">BN11_760006</name>
</gene>
<dbReference type="SMART" id="SM00387">
    <property type="entry name" value="HATPase_c"/>
    <property type="match status" value="1"/>
</dbReference>
<reference evidence="8 9" key="1">
    <citation type="journal article" date="2013" name="ISME J.">
        <title>A metabolic model for members of the genus Tetrasphaera involved in enhanced biological phosphorus removal.</title>
        <authorList>
            <person name="Kristiansen R."/>
            <person name="Nguyen H.T.T."/>
            <person name="Saunders A.M."/>
            <person name="Nielsen J.L."/>
            <person name="Wimmer R."/>
            <person name="Le V.Q."/>
            <person name="McIlroy S.J."/>
            <person name="Petrovski S."/>
            <person name="Seviour R.J."/>
            <person name="Calteau A."/>
            <person name="Nielsen K.L."/>
            <person name="Nielsen P.H."/>
        </authorList>
    </citation>
    <scope>NUCLEOTIDE SEQUENCE [LARGE SCALE GENOMIC DNA]</scope>
    <source>
        <strain evidence="8 9">Ben110</strain>
    </source>
</reference>
<dbReference type="Proteomes" id="UP000035763">
    <property type="component" value="Unassembled WGS sequence"/>
</dbReference>
<keyword evidence="4 8" id="KW-0418">Kinase</keyword>
<dbReference type="SUPFAM" id="SSF55874">
    <property type="entry name" value="ATPase domain of HSP90 chaperone/DNA topoisomerase II/histidine kinase"/>
    <property type="match status" value="1"/>
</dbReference>
<organism evidence="8 9">
    <name type="scientific">Nostocoides australiense Ben110</name>
    <dbReference type="NCBI Taxonomy" id="1193182"/>
    <lineage>
        <taxon>Bacteria</taxon>
        <taxon>Bacillati</taxon>
        <taxon>Actinomycetota</taxon>
        <taxon>Actinomycetes</taxon>
        <taxon>Micrococcales</taxon>
        <taxon>Intrasporangiaceae</taxon>
        <taxon>Nostocoides</taxon>
    </lineage>
</organism>
<dbReference type="Gene3D" id="3.30.565.10">
    <property type="entry name" value="Histidine kinase-like ATPase, C-terminal domain"/>
    <property type="match status" value="1"/>
</dbReference>
<dbReference type="PRINTS" id="PR00344">
    <property type="entry name" value="BCTRLSENSOR"/>
</dbReference>
<dbReference type="AlphaFoldDB" id="W6K2X8"/>
<evidence type="ECO:0000256" key="6">
    <source>
        <dbReference type="SAM" id="MobiDB-lite"/>
    </source>
</evidence>
<dbReference type="PROSITE" id="PS50109">
    <property type="entry name" value="HIS_KIN"/>
    <property type="match status" value="1"/>
</dbReference>
<dbReference type="InterPro" id="IPR005467">
    <property type="entry name" value="His_kinase_dom"/>
</dbReference>
<keyword evidence="9" id="KW-1185">Reference proteome</keyword>
<dbReference type="EC" id="2.7.13.3" evidence="2"/>
<comment type="caution">
    <text evidence="8">The sequence shown here is derived from an EMBL/GenBank/DDBJ whole genome shotgun (WGS) entry which is preliminary data.</text>
</comment>
<dbReference type="STRING" id="1193182.BN11_760006"/>
<evidence type="ECO:0000313" key="9">
    <source>
        <dbReference type="Proteomes" id="UP000035763"/>
    </source>
</evidence>
<dbReference type="InterPro" id="IPR003594">
    <property type="entry name" value="HATPase_dom"/>
</dbReference>
<evidence type="ECO:0000256" key="1">
    <source>
        <dbReference type="ARBA" id="ARBA00000085"/>
    </source>
</evidence>
<sequence length="89" mass="9250">MRSIRSGASAMLTVTDDGEGLDSADLERIFERFYRVPGRRSVEGESGHGIGLTISRALARGHGGDLTAASSGAGQGSTLTMTVPLRDDA</sequence>
<comment type="catalytic activity">
    <reaction evidence="1">
        <text>ATP + protein L-histidine = ADP + protein N-phospho-L-histidine.</text>
        <dbReference type="EC" id="2.7.13.3"/>
    </reaction>
</comment>
<protein>
    <recommendedName>
        <fullName evidence="2">histidine kinase</fullName>
        <ecNumber evidence="2">2.7.13.3</ecNumber>
    </recommendedName>
</protein>
<dbReference type="GO" id="GO:0000155">
    <property type="term" value="F:phosphorelay sensor kinase activity"/>
    <property type="evidence" value="ECO:0007669"/>
    <property type="project" value="TreeGrafter"/>
</dbReference>
<dbReference type="Pfam" id="PF02518">
    <property type="entry name" value="HATPase_c"/>
    <property type="match status" value="1"/>
</dbReference>
<feature type="region of interest" description="Disordered" evidence="6">
    <location>
        <begin position="65"/>
        <end position="89"/>
    </location>
</feature>
<evidence type="ECO:0000256" key="3">
    <source>
        <dbReference type="ARBA" id="ARBA00022553"/>
    </source>
</evidence>
<feature type="compositionally biased region" description="Polar residues" evidence="6">
    <location>
        <begin position="68"/>
        <end position="81"/>
    </location>
</feature>
<evidence type="ECO:0000256" key="2">
    <source>
        <dbReference type="ARBA" id="ARBA00012438"/>
    </source>
</evidence>
<proteinExistence type="predicted"/>